<accession>A0A432MDV0</accession>
<gene>
    <name evidence="1" type="ORF">TsocGM_22520</name>
</gene>
<dbReference type="RefSeq" id="WP_126727711.1">
    <property type="nucleotide sequence ID" value="NZ_RYZH01000063.1"/>
</dbReference>
<keyword evidence="2" id="KW-1185">Reference proteome</keyword>
<proteinExistence type="predicted"/>
<dbReference type="AlphaFoldDB" id="A0A432MDV0"/>
<evidence type="ECO:0000313" key="1">
    <source>
        <dbReference type="EMBL" id="RUL83174.1"/>
    </source>
</evidence>
<protein>
    <submittedName>
        <fullName evidence="1">Uncharacterized protein</fullName>
    </submittedName>
</protein>
<evidence type="ECO:0000313" key="2">
    <source>
        <dbReference type="Proteomes" id="UP000280296"/>
    </source>
</evidence>
<sequence length="121" mass="13084">MKPPFATKRFLCSIALMLGALAWLMILPKARTAHHDSDLLVRKTVITSEGPAAIFIPGTSAGASSLDAHLPHMIEEDEEESFDDFPHYVSLAFLLPEIPIKVVSGPIPGNSPRIAAVPLRC</sequence>
<reference evidence="1 2" key="1">
    <citation type="submission" date="2018-12" db="EMBL/GenBank/DDBJ databases">
        <authorList>
            <person name="Toschakov S.V."/>
        </authorList>
    </citation>
    <scope>NUCLEOTIDE SEQUENCE [LARGE SCALE GENOMIC DNA]</scope>
    <source>
        <strain evidence="1 2">GM2012</strain>
    </source>
</reference>
<reference evidence="1 2" key="2">
    <citation type="submission" date="2019-01" db="EMBL/GenBank/DDBJ databases">
        <title>Tautonia sociabilis, a novel thermotolerant planctomycete of Isosphaeraceae family, isolated from a 4000 m deep subterranean habitat.</title>
        <authorList>
            <person name="Kovaleva O.L."/>
            <person name="Elcheninov A.G."/>
            <person name="Van Heerden E."/>
            <person name="Toshchakov S.V."/>
            <person name="Novikov A."/>
            <person name="Bonch-Osmolovskaya E.A."/>
            <person name="Kublanov I.V."/>
        </authorList>
    </citation>
    <scope>NUCLEOTIDE SEQUENCE [LARGE SCALE GENOMIC DNA]</scope>
    <source>
        <strain evidence="1 2">GM2012</strain>
    </source>
</reference>
<comment type="caution">
    <text evidence="1">The sequence shown here is derived from an EMBL/GenBank/DDBJ whole genome shotgun (WGS) entry which is preliminary data.</text>
</comment>
<name>A0A432MDV0_9BACT</name>
<organism evidence="1 2">
    <name type="scientific">Tautonia sociabilis</name>
    <dbReference type="NCBI Taxonomy" id="2080755"/>
    <lineage>
        <taxon>Bacteria</taxon>
        <taxon>Pseudomonadati</taxon>
        <taxon>Planctomycetota</taxon>
        <taxon>Planctomycetia</taxon>
        <taxon>Isosphaerales</taxon>
        <taxon>Isosphaeraceae</taxon>
        <taxon>Tautonia</taxon>
    </lineage>
</organism>
<dbReference type="EMBL" id="RYZH01000063">
    <property type="protein sequence ID" value="RUL83174.1"/>
    <property type="molecule type" value="Genomic_DNA"/>
</dbReference>
<dbReference type="Proteomes" id="UP000280296">
    <property type="component" value="Unassembled WGS sequence"/>
</dbReference>